<feature type="domain" description="Formyl transferase C-terminal" evidence="10">
    <location>
        <begin position="204"/>
        <end position="301"/>
    </location>
</feature>
<evidence type="ECO:0000256" key="6">
    <source>
        <dbReference type="ARBA" id="ARBA00022917"/>
    </source>
</evidence>
<dbReference type="InterPro" id="IPR011034">
    <property type="entry name" value="Formyl_transferase-like_C_sf"/>
</dbReference>
<evidence type="ECO:0000256" key="3">
    <source>
        <dbReference type="ARBA" id="ARBA00012261"/>
    </source>
</evidence>
<dbReference type="Pfam" id="PF00551">
    <property type="entry name" value="Formyl_trans_N"/>
    <property type="match status" value="1"/>
</dbReference>
<evidence type="ECO:0000259" key="9">
    <source>
        <dbReference type="Pfam" id="PF00551"/>
    </source>
</evidence>
<keyword evidence="12" id="KW-1185">Reference proteome</keyword>
<dbReference type="InterPro" id="IPR041711">
    <property type="entry name" value="Met-tRNA-FMT_N"/>
</dbReference>
<dbReference type="SUPFAM" id="SSF50486">
    <property type="entry name" value="FMT C-terminal domain-like"/>
    <property type="match status" value="1"/>
</dbReference>
<dbReference type="Pfam" id="PF02911">
    <property type="entry name" value="Formyl_trans_C"/>
    <property type="match status" value="1"/>
</dbReference>
<sequence length="305" mass="32430">MRVVFMGTPQIAADCLSRLIADGFDLVGVYTKPDMPKNRGMKLAMSEVKEVALAAGLPVYQPATFRDDAAVEELRALRPDVIAVVAYGKILPQRVLDIPKLGCINIHTSILPALRGSAPAQWAILNGLDETGVTAMYLSAGMDEGDIIEIRKTPIEPLENSTALLARLAAIGAPLLSDTLHAIEAGTATRTPQDPSMATLAPMLSKELSPIDWTKSVRHIVDQVRGLDPWPVATAELNGTHFKIYGAQPAPGHTDKAPGTPVALTKQGLTVACGNGELVLLTQLQAPGGKRMAAPDYFRGHPIAL</sequence>
<dbReference type="InterPro" id="IPR037022">
    <property type="entry name" value="Formyl_trans_C_sf"/>
</dbReference>
<proteinExistence type="inferred from homology"/>
<organism evidence="11 12">
    <name type="scientific">Faecousia intestinalis</name>
    <dbReference type="NCBI Taxonomy" id="3133167"/>
    <lineage>
        <taxon>Bacteria</taxon>
        <taxon>Bacillati</taxon>
        <taxon>Bacillota</taxon>
        <taxon>Clostridia</taxon>
        <taxon>Eubacteriales</taxon>
        <taxon>Oscillospiraceae</taxon>
        <taxon>Faecousia</taxon>
    </lineage>
</organism>
<accession>A0ABV1G4S4</accession>
<dbReference type="InterPro" id="IPR005793">
    <property type="entry name" value="Formyl_trans_C"/>
</dbReference>
<dbReference type="SUPFAM" id="SSF53328">
    <property type="entry name" value="Formyltransferase"/>
    <property type="match status" value="1"/>
</dbReference>
<dbReference type="CDD" id="cd08646">
    <property type="entry name" value="FMT_core_Met-tRNA-FMT_N"/>
    <property type="match status" value="1"/>
</dbReference>
<evidence type="ECO:0000256" key="1">
    <source>
        <dbReference type="ARBA" id="ARBA00002606"/>
    </source>
</evidence>
<dbReference type="Proteomes" id="UP001491552">
    <property type="component" value="Unassembled WGS sequence"/>
</dbReference>
<feature type="binding site" evidence="8">
    <location>
        <begin position="109"/>
        <end position="112"/>
    </location>
    <ligand>
        <name>(6S)-5,6,7,8-tetrahydrofolate</name>
        <dbReference type="ChEBI" id="CHEBI:57453"/>
    </ligand>
</feature>
<comment type="similarity">
    <text evidence="2 8">Belongs to the Fmt family.</text>
</comment>
<dbReference type="HAMAP" id="MF_00182">
    <property type="entry name" value="Formyl_trans"/>
    <property type="match status" value="1"/>
</dbReference>
<dbReference type="NCBIfam" id="TIGR00460">
    <property type="entry name" value="fmt"/>
    <property type="match status" value="1"/>
</dbReference>
<protein>
    <recommendedName>
        <fullName evidence="4 8">Methionyl-tRNA formyltransferase</fullName>
        <ecNumber evidence="3 8">2.1.2.9</ecNumber>
    </recommendedName>
</protein>
<evidence type="ECO:0000313" key="12">
    <source>
        <dbReference type="Proteomes" id="UP001491552"/>
    </source>
</evidence>
<comment type="catalytic activity">
    <reaction evidence="7 8">
        <text>L-methionyl-tRNA(fMet) + (6R)-10-formyltetrahydrofolate = N-formyl-L-methionyl-tRNA(fMet) + (6S)-5,6,7,8-tetrahydrofolate + H(+)</text>
        <dbReference type="Rhea" id="RHEA:24380"/>
        <dbReference type="Rhea" id="RHEA-COMP:9952"/>
        <dbReference type="Rhea" id="RHEA-COMP:9953"/>
        <dbReference type="ChEBI" id="CHEBI:15378"/>
        <dbReference type="ChEBI" id="CHEBI:57453"/>
        <dbReference type="ChEBI" id="CHEBI:78530"/>
        <dbReference type="ChEBI" id="CHEBI:78844"/>
        <dbReference type="ChEBI" id="CHEBI:195366"/>
        <dbReference type="EC" id="2.1.2.9"/>
    </reaction>
</comment>
<name>A0ABV1G4S4_9FIRM</name>
<evidence type="ECO:0000256" key="2">
    <source>
        <dbReference type="ARBA" id="ARBA00010699"/>
    </source>
</evidence>
<dbReference type="InterPro" id="IPR036477">
    <property type="entry name" value="Formyl_transf_N_sf"/>
</dbReference>
<comment type="function">
    <text evidence="1 8">Attaches a formyl group to the free amino group of methionyl-tRNA(fMet). The formyl group appears to play a dual role in the initiator identity of N-formylmethionyl-tRNA by promoting its recognition by IF2 and preventing the misappropriation of this tRNA by the elongation apparatus.</text>
</comment>
<dbReference type="PANTHER" id="PTHR11138">
    <property type="entry name" value="METHIONYL-TRNA FORMYLTRANSFERASE"/>
    <property type="match status" value="1"/>
</dbReference>
<evidence type="ECO:0000313" key="11">
    <source>
        <dbReference type="EMBL" id="MEQ2510391.1"/>
    </source>
</evidence>
<evidence type="ECO:0000256" key="8">
    <source>
        <dbReference type="HAMAP-Rule" id="MF_00182"/>
    </source>
</evidence>
<dbReference type="InterPro" id="IPR002376">
    <property type="entry name" value="Formyl_transf_N"/>
</dbReference>
<evidence type="ECO:0000259" key="10">
    <source>
        <dbReference type="Pfam" id="PF02911"/>
    </source>
</evidence>
<comment type="caution">
    <text evidence="11">The sequence shown here is derived from an EMBL/GenBank/DDBJ whole genome shotgun (WGS) entry which is preliminary data.</text>
</comment>
<evidence type="ECO:0000256" key="5">
    <source>
        <dbReference type="ARBA" id="ARBA00022679"/>
    </source>
</evidence>
<dbReference type="GO" id="GO:0004479">
    <property type="term" value="F:methionyl-tRNA formyltransferase activity"/>
    <property type="evidence" value="ECO:0007669"/>
    <property type="project" value="UniProtKB-EC"/>
</dbReference>
<dbReference type="RefSeq" id="WP_349135063.1">
    <property type="nucleotide sequence ID" value="NZ_JBBMFF010000152.1"/>
</dbReference>
<evidence type="ECO:0000256" key="4">
    <source>
        <dbReference type="ARBA" id="ARBA00016014"/>
    </source>
</evidence>
<dbReference type="Gene3D" id="3.10.25.10">
    <property type="entry name" value="Formyl transferase, C-terminal domain"/>
    <property type="match status" value="1"/>
</dbReference>
<dbReference type="InterPro" id="IPR005794">
    <property type="entry name" value="Fmt"/>
</dbReference>
<dbReference type="PANTHER" id="PTHR11138:SF5">
    <property type="entry name" value="METHIONYL-TRNA FORMYLTRANSFERASE, MITOCHONDRIAL"/>
    <property type="match status" value="1"/>
</dbReference>
<dbReference type="EMBL" id="JBBMFF010000152">
    <property type="protein sequence ID" value="MEQ2510391.1"/>
    <property type="molecule type" value="Genomic_DNA"/>
</dbReference>
<dbReference type="Gene3D" id="3.40.50.170">
    <property type="entry name" value="Formyl transferase, N-terminal domain"/>
    <property type="match status" value="1"/>
</dbReference>
<dbReference type="CDD" id="cd08704">
    <property type="entry name" value="Met_tRNA_FMT_C"/>
    <property type="match status" value="1"/>
</dbReference>
<feature type="domain" description="Formyl transferase N-terminal" evidence="9">
    <location>
        <begin position="1"/>
        <end position="177"/>
    </location>
</feature>
<keyword evidence="6 8" id="KW-0648">Protein biosynthesis</keyword>
<dbReference type="InterPro" id="IPR044135">
    <property type="entry name" value="Met-tRNA-FMT_C"/>
</dbReference>
<keyword evidence="5 8" id="KW-0808">Transferase</keyword>
<dbReference type="EC" id="2.1.2.9" evidence="3 8"/>
<evidence type="ECO:0000256" key="7">
    <source>
        <dbReference type="ARBA" id="ARBA00048558"/>
    </source>
</evidence>
<gene>
    <name evidence="8 11" type="primary">fmt</name>
    <name evidence="11" type="ORF">WMO66_03850</name>
</gene>
<reference evidence="11 12" key="1">
    <citation type="submission" date="2024-03" db="EMBL/GenBank/DDBJ databases">
        <title>Human intestinal bacterial collection.</title>
        <authorList>
            <person name="Pauvert C."/>
            <person name="Hitch T.C.A."/>
            <person name="Clavel T."/>
        </authorList>
    </citation>
    <scope>NUCLEOTIDE SEQUENCE [LARGE SCALE GENOMIC DNA]</scope>
    <source>
        <strain evidence="11 12">CLA-AA-H192</strain>
    </source>
</reference>